<dbReference type="Proteomes" id="UP001642406">
    <property type="component" value="Unassembled WGS sequence"/>
</dbReference>
<gene>
    <name evidence="1" type="ORF">SBRCBS47491_003978</name>
</gene>
<sequence>MPLEHPLEFYGPGWHDEGKTPVVNGFYIDRATGESIAAPDSDHHQEYNGPPAVDIIVSSIHEDTTQCTFRAGRYFPMEALLCHIVTNVVGKRKLELDSLVATPFAIRVTLAHALTPNEFSEIALEMANGIWDAPV</sequence>
<dbReference type="EMBL" id="CAWUHC010000028">
    <property type="protein sequence ID" value="CAK7219814.1"/>
    <property type="molecule type" value="Genomic_DNA"/>
</dbReference>
<protein>
    <submittedName>
        <fullName evidence="1">Uncharacterized protein</fullName>
    </submittedName>
</protein>
<reference evidence="1 2" key="1">
    <citation type="submission" date="2024-01" db="EMBL/GenBank/DDBJ databases">
        <authorList>
            <person name="Allen C."/>
            <person name="Tagirdzhanova G."/>
        </authorList>
    </citation>
    <scope>NUCLEOTIDE SEQUENCE [LARGE SCALE GENOMIC DNA]</scope>
</reference>
<evidence type="ECO:0000313" key="2">
    <source>
        <dbReference type="Proteomes" id="UP001642406"/>
    </source>
</evidence>
<comment type="caution">
    <text evidence="1">The sequence shown here is derived from an EMBL/GenBank/DDBJ whole genome shotgun (WGS) entry which is preliminary data.</text>
</comment>
<keyword evidence="2" id="KW-1185">Reference proteome</keyword>
<accession>A0ABP0BJN5</accession>
<name>A0ABP0BJN5_9PEZI</name>
<proteinExistence type="predicted"/>
<evidence type="ECO:0000313" key="1">
    <source>
        <dbReference type="EMBL" id="CAK7219814.1"/>
    </source>
</evidence>
<organism evidence="1 2">
    <name type="scientific">Sporothrix bragantina</name>
    <dbReference type="NCBI Taxonomy" id="671064"/>
    <lineage>
        <taxon>Eukaryota</taxon>
        <taxon>Fungi</taxon>
        <taxon>Dikarya</taxon>
        <taxon>Ascomycota</taxon>
        <taxon>Pezizomycotina</taxon>
        <taxon>Sordariomycetes</taxon>
        <taxon>Sordariomycetidae</taxon>
        <taxon>Ophiostomatales</taxon>
        <taxon>Ophiostomataceae</taxon>
        <taxon>Sporothrix</taxon>
    </lineage>
</organism>